<reference evidence="4" key="1">
    <citation type="journal article" date="2020" name="Mol. Plant Microbe">
        <title>Rhizobial microsymbionts of the narrowly endemic Oxytropis species growing in Kamchatka are characterized by significant genetic diversity and possess a set of genes that are associated with T3SS and T6SS secretion systems and can affect the development of symbiosis.</title>
        <authorList>
            <person name="Safronova V."/>
            <person name="Guro P."/>
            <person name="Sazanova A."/>
            <person name="Kuznetsova I."/>
            <person name="Belimov A."/>
            <person name="Yakubov V."/>
            <person name="Chirak E."/>
            <person name="Afonin A."/>
            <person name="Gogolev Y."/>
            <person name="Andronov E."/>
            <person name="Tikhonovich I."/>
        </authorList>
    </citation>
    <scope>NUCLEOTIDE SEQUENCE [LARGE SCALE GENOMIC DNA]</scope>
    <source>
        <strain evidence="4">581</strain>
    </source>
</reference>
<proteinExistence type="inferred from homology"/>
<dbReference type="AlphaFoldDB" id="A0A7G6TYW2"/>
<dbReference type="RefSeq" id="WP_184518059.1">
    <property type="nucleotide sequence ID" value="NZ_CP050292.1"/>
</dbReference>
<gene>
    <name evidence="3" type="ORF">HB776_12420</name>
</gene>
<dbReference type="InterPro" id="IPR010359">
    <property type="entry name" value="IrrE_HExxH"/>
</dbReference>
<dbReference type="SUPFAM" id="SSF47413">
    <property type="entry name" value="lambda repressor-like DNA-binding domains"/>
    <property type="match status" value="1"/>
</dbReference>
<organism evidence="3 4">
    <name type="scientific">Tardiphaga robiniae</name>
    <dbReference type="NCBI Taxonomy" id="943830"/>
    <lineage>
        <taxon>Bacteria</taxon>
        <taxon>Pseudomonadati</taxon>
        <taxon>Pseudomonadota</taxon>
        <taxon>Alphaproteobacteria</taxon>
        <taxon>Hyphomicrobiales</taxon>
        <taxon>Nitrobacteraceae</taxon>
        <taxon>Tardiphaga</taxon>
    </lineage>
</organism>
<dbReference type="PROSITE" id="PS50943">
    <property type="entry name" value="HTH_CROC1"/>
    <property type="match status" value="1"/>
</dbReference>
<evidence type="ECO:0000313" key="3">
    <source>
        <dbReference type="EMBL" id="QND71944.1"/>
    </source>
</evidence>
<dbReference type="EMBL" id="CP050292">
    <property type="protein sequence ID" value="QND71944.1"/>
    <property type="molecule type" value="Genomic_DNA"/>
</dbReference>
<dbReference type="PANTHER" id="PTHR43236:SF1">
    <property type="entry name" value="BLL7220 PROTEIN"/>
    <property type="match status" value="1"/>
</dbReference>
<dbReference type="Pfam" id="PF01381">
    <property type="entry name" value="HTH_3"/>
    <property type="match status" value="1"/>
</dbReference>
<dbReference type="Pfam" id="PF06114">
    <property type="entry name" value="Peptidase_M78"/>
    <property type="match status" value="1"/>
</dbReference>
<name>A0A7G6TYW2_9BRAD</name>
<accession>A0A7G6TYW2</accession>
<dbReference type="Gene3D" id="1.10.260.40">
    <property type="entry name" value="lambda repressor-like DNA-binding domains"/>
    <property type="match status" value="1"/>
</dbReference>
<evidence type="ECO:0000259" key="2">
    <source>
        <dbReference type="PROSITE" id="PS50943"/>
    </source>
</evidence>
<comment type="similarity">
    <text evidence="1">Belongs to the short-chain fatty acyl-CoA assimilation regulator (ScfR) family.</text>
</comment>
<protein>
    <submittedName>
        <fullName evidence="3">ImmA/IrrE family metallo-endopeptidase</fullName>
    </submittedName>
</protein>
<sequence length="401" mass="45458">MSRFTTREYFVKERLTEARDARGLTQTALAAAMKRSGSTISNWERGEQAPEPATLNQLAQTLGVSTNYLLCPMPQHGDGAIFFRSLANASIRARTKEKARMRWLQHISLSLQETLEFPEVNIPEFVTQGAYLNLKEEDLERTAENMRLFWKLGEGPINNAVLVVENAGVVVGIDEIGSTKIDGQANWSNQDSRPYILLARDKYTAFRRQMDIAHELAHLILHKGVSEEELAENFDLIEHQAKYLACAFLLPHRTFASELFSLSLDGFLALKSRWKVSIGAMIMRAHHLDLINDEATQRLWKYRATRGWHRREPLDSPSETPVEEPRLLRRSIELIVSEQVRSKSELMQADFGLAANDIEMLASLPIGYFSETADVVAFEPRIRIVNSNGQTASIVPLRRPN</sequence>
<dbReference type="Proteomes" id="UP000515291">
    <property type="component" value="Chromosome"/>
</dbReference>
<evidence type="ECO:0000313" key="4">
    <source>
        <dbReference type="Proteomes" id="UP000515291"/>
    </source>
</evidence>
<feature type="domain" description="HTH cro/C1-type" evidence="2">
    <location>
        <begin position="15"/>
        <end position="69"/>
    </location>
</feature>
<dbReference type="InterPro" id="IPR052345">
    <property type="entry name" value="Rad_response_metalloprotease"/>
</dbReference>
<dbReference type="KEGG" id="trb:HB776_12420"/>
<dbReference type="InterPro" id="IPR001387">
    <property type="entry name" value="Cro/C1-type_HTH"/>
</dbReference>
<evidence type="ECO:0000256" key="1">
    <source>
        <dbReference type="ARBA" id="ARBA00007227"/>
    </source>
</evidence>
<dbReference type="GO" id="GO:0003677">
    <property type="term" value="F:DNA binding"/>
    <property type="evidence" value="ECO:0007669"/>
    <property type="project" value="InterPro"/>
</dbReference>
<dbReference type="CDD" id="cd00093">
    <property type="entry name" value="HTH_XRE"/>
    <property type="match status" value="1"/>
</dbReference>
<dbReference type="PANTHER" id="PTHR43236">
    <property type="entry name" value="ANTITOXIN HIGA1"/>
    <property type="match status" value="1"/>
</dbReference>
<dbReference type="SMART" id="SM00530">
    <property type="entry name" value="HTH_XRE"/>
    <property type="match status" value="1"/>
</dbReference>
<dbReference type="InterPro" id="IPR010982">
    <property type="entry name" value="Lambda_DNA-bd_dom_sf"/>
</dbReference>